<evidence type="ECO:0000313" key="14">
    <source>
        <dbReference type="EMBL" id="MBB5039928.1"/>
    </source>
</evidence>
<evidence type="ECO:0000259" key="12">
    <source>
        <dbReference type="Pfam" id="PF02852"/>
    </source>
</evidence>
<evidence type="ECO:0000313" key="15">
    <source>
        <dbReference type="Proteomes" id="UP000534294"/>
    </source>
</evidence>
<dbReference type="InterPro" id="IPR004099">
    <property type="entry name" value="Pyr_nucl-diS_OxRdtase_dimer"/>
</dbReference>
<dbReference type="PIRSF" id="PIRSF000350">
    <property type="entry name" value="Mercury_reductase_MerA"/>
    <property type="match status" value="1"/>
</dbReference>
<name>A0A7W7YPF9_9BACT</name>
<dbReference type="InterPro" id="IPR023753">
    <property type="entry name" value="FAD/NAD-binding_dom"/>
</dbReference>
<accession>A0A7W7YPF9</accession>
<feature type="binding site" evidence="9">
    <location>
        <position position="318"/>
    </location>
    <ligand>
        <name>FAD</name>
        <dbReference type="ChEBI" id="CHEBI:57692"/>
    </ligand>
</feature>
<evidence type="ECO:0000256" key="1">
    <source>
        <dbReference type="ARBA" id="ARBA00007532"/>
    </source>
</evidence>
<dbReference type="GO" id="GO:0016668">
    <property type="term" value="F:oxidoreductase activity, acting on a sulfur group of donors, NAD(P) as acceptor"/>
    <property type="evidence" value="ECO:0007669"/>
    <property type="project" value="InterPro"/>
</dbReference>
<comment type="similarity">
    <text evidence="1 11">Belongs to the class-I pyridine nucleotide-disulfide oxidoreductase family.</text>
</comment>
<dbReference type="Proteomes" id="UP000534294">
    <property type="component" value="Unassembled WGS sequence"/>
</dbReference>
<keyword evidence="6" id="KW-1015">Disulfide bond</keyword>
<dbReference type="PROSITE" id="PS00076">
    <property type="entry name" value="PYRIDINE_REDOX_1"/>
    <property type="match status" value="1"/>
</dbReference>
<keyword evidence="9" id="KW-0520">NAD</keyword>
<dbReference type="InterPro" id="IPR036188">
    <property type="entry name" value="FAD/NAD-bd_sf"/>
</dbReference>
<keyword evidence="9" id="KW-0547">Nucleotide-binding</keyword>
<sequence>MSTDASSPSHFDFIVIGGGSGGYAAARTAHSLGLSVAVVDGAAELGGLCILRGCMPSKTLIESADRNLSIRRASEFGLHAQSQGVDIRAIRERKRTLIADFAGYRQQQLQDGRFTLYRAHASFTDAHTVELQPQDGSASFQLTGKTFCIATGSVPSVPPIPGLAESGYWTSDEVLDAEALPESFAVLGGGAIALEMAHYLEGVGRKVTLIQRGPQFLTGLDAECSAVLEQAYAHRGITCHLGTSIHKVTTAHGRRHIEYQHEGKEKSITVDQILVAMGRSPATDGLNLEAAKVSLTQKKIAVKPTMQSTQPHIFAAGDVCSPLDVVHVAIQQGEIAARNAHRLIQGQPVEEETDYRLLLFGVFSHPQVAAVGAGAADLEKAGTPFVSASYPFNDHGKSMCMGETEGFVKMHAHRETGEILGATCVGPHATELIHEVVIAMHYRSKVQDFLAIPHYHPTLSEIWTYPAEECADQLEA</sequence>
<feature type="domain" description="FAD/NAD(P)-binding" evidence="13">
    <location>
        <begin position="11"/>
        <end position="333"/>
    </location>
</feature>
<dbReference type="FunFam" id="3.30.390.30:FF:000001">
    <property type="entry name" value="Dihydrolipoyl dehydrogenase"/>
    <property type="match status" value="1"/>
</dbReference>
<keyword evidence="5 11" id="KW-0560">Oxidoreductase</keyword>
<feature type="active site" description="Proton acceptor" evidence="8">
    <location>
        <position position="456"/>
    </location>
</feature>
<evidence type="ECO:0000256" key="9">
    <source>
        <dbReference type="PIRSR" id="PIRSR000350-3"/>
    </source>
</evidence>
<comment type="caution">
    <text evidence="14">The sequence shown here is derived from an EMBL/GenBank/DDBJ whole genome shotgun (WGS) entry which is preliminary data.</text>
</comment>
<comment type="cofactor">
    <cofactor evidence="9">
        <name>FAD</name>
        <dbReference type="ChEBI" id="CHEBI:57692"/>
    </cofactor>
    <text evidence="9">Binds 1 FAD per subunit.</text>
</comment>
<feature type="binding site" evidence="9">
    <location>
        <begin position="188"/>
        <end position="195"/>
    </location>
    <ligand>
        <name>NAD(+)</name>
        <dbReference type="ChEBI" id="CHEBI:57540"/>
    </ligand>
</feature>
<evidence type="ECO:0000256" key="11">
    <source>
        <dbReference type="RuleBase" id="RU003691"/>
    </source>
</evidence>
<dbReference type="Pfam" id="PF02852">
    <property type="entry name" value="Pyr_redox_dim"/>
    <property type="match status" value="1"/>
</dbReference>
<dbReference type="InterPro" id="IPR012999">
    <property type="entry name" value="Pyr_OxRdtase_I_AS"/>
</dbReference>
<reference evidence="14 15" key="1">
    <citation type="submission" date="2020-08" db="EMBL/GenBank/DDBJ databases">
        <title>Genomic Encyclopedia of Type Strains, Phase IV (KMG-IV): sequencing the most valuable type-strain genomes for metagenomic binning, comparative biology and taxonomic classification.</title>
        <authorList>
            <person name="Goeker M."/>
        </authorList>
    </citation>
    <scope>NUCLEOTIDE SEQUENCE [LARGE SCALE GENOMIC DNA]</scope>
    <source>
        <strain evidence="14 15">DSM 12251</strain>
    </source>
</reference>
<feature type="binding site" evidence="9">
    <location>
        <position position="278"/>
    </location>
    <ligand>
        <name>NAD(+)</name>
        <dbReference type="ChEBI" id="CHEBI:57540"/>
    </ligand>
</feature>
<dbReference type="EMBL" id="JACHIF010000010">
    <property type="protein sequence ID" value="MBB5039928.1"/>
    <property type="molecule type" value="Genomic_DNA"/>
</dbReference>
<feature type="disulfide bond" description="Redox-active" evidence="10">
    <location>
        <begin position="49"/>
        <end position="54"/>
    </location>
</feature>
<dbReference type="AlphaFoldDB" id="A0A7W7YPF9"/>
<dbReference type="Pfam" id="PF07992">
    <property type="entry name" value="Pyr_redox_2"/>
    <property type="match status" value="1"/>
</dbReference>
<evidence type="ECO:0000256" key="10">
    <source>
        <dbReference type="PIRSR" id="PIRSR000350-4"/>
    </source>
</evidence>
<keyword evidence="15" id="KW-1185">Reference proteome</keyword>
<proteinExistence type="inferred from homology"/>
<dbReference type="PRINTS" id="PR00368">
    <property type="entry name" value="FADPNR"/>
</dbReference>
<evidence type="ECO:0000256" key="5">
    <source>
        <dbReference type="ARBA" id="ARBA00023002"/>
    </source>
</evidence>
<dbReference type="PRINTS" id="PR00411">
    <property type="entry name" value="PNDRDTASEI"/>
</dbReference>
<keyword evidence="14" id="KW-0670">Pyruvate</keyword>
<protein>
    <submittedName>
        <fullName evidence="14">Pyruvate/2-oxoglutarate dehydrogenase complex dihydrolipoamide dehydrogenase (E3) component</fullName>
    </submittedName>
</protein>
<dbReference type="SUPFAM" id="SSF51905">
    <property type="entry name" value="FAD/NAD(P)-binding domain"/>
    <property type="match status" value="1"/>
</dbReference>
<feature type="domain" description="Pyridine nucleotide-disulphide oxidoreductase dimerisation" evidence="12">
    <location>
        <begin position="362"/>
        <end position="464"/>
    </location>
</feature>
<evidence type="ECO:0000256" key="2">
    <source>
        <dbReference type="ARBA" id="ARBA00022630"/>
    </source>
</evidence>
<dbReference type="PANTHER" id="PTHR43014:SF4">
    <property type="entry name" value="PYRIDINE NUCLEOTIDE-DISULFIDE OXIDOREDUCTASE RCLA-RELATED"/>
    <property type="match status" value="1"/>
</dbReference>
<dbReference type="PANTHER" id="PTHR43014">
    <property type="entry name" value="MERCURIC REDUCTASE"/>
    <property type="match status" value="1"/>
</dbReference>
<dbReference type="InterPro" id="IPR016156">
    <property type="entry name" value="FAD/NAD-linked_Rdtase_dimer_sf"/>
</dbReference>
<keyword evidence="3 9" id="KW-0274">FAD</keyword>
<dbReference type="SUPFAM" id="SSF55424">
    <property type="entry name" value="FAD/NAD-linked reductases, dimerisation (C-terminal) domain"/>
    <property type="match status" value="1"/>
</dbReference>
<dbReference type="Gene3D" id="3.30.390.30">
    <property type="match status" value="1"/>
</dbReference>
<dbReference type="InterPro" id="IPR001100">
    <property type="entry name" value="Pyr_nuc-diS_OxRdtase"/>
</dbReference>
<organism evidence="14 15">
    <name type="scientific">Prosthecobacter dejongeii</name>
    <dbReference type="NCBI Taxonomy" id="48465"/>
    <lineage>
        <taxon>Bacteria</taxon>
        <taxon>Pseudomonadati</taxon>
        <taxon>Verrucomicrobiota</taxon>
        <taxon>Verrucomicrobiia</taxon>
        <taxon>Verrucomicrobiales</taxon>
        <taxon>Verrucomicrobiaceae</taxon>
        <taxon>Prosthecobacter</taxon>
    </lineage>
</organism>
<evidence type="ECO:0000256" key="6">
    <source>
        <dbReference type="ARBA" id="ARBA00023157"/>
    </source>
</evidence>
<keyword evidence="2 11" id="KW-0285">Flavoprotein</keyword>
<evidence type="ECO:0000259" key="13">
    <source>
        <dbReference type="Pfam" id="PF07992"/>
    </source>
</evidence>
<evidence type="ECO:0000256" key="8">
    <source>
        <dbReference type="PIRSR" id="PIRSR000350-2"/>
    </source>
</evidence>
<dbReference type="GO" id="GO:0003955">
    <property type="term" value="F:NAD(P)H dehydrogenase (quinone) activity"/>
    <property type="evidence" value="ECO:0007669"/>
    <property type="project" value="TreeGrafter"/>
</dbReference>
<keyword evidence="4" id="KW-0521">NADP</keyword>
<evidence type="ECO:0000256" key="3">
    <source>
        <dbReference type="ARBA" id="ARBA00022827"/>
    </source>
</evidence>
<feature type="binding site" evidence="9">
    <location>
        <position position="58"/>
    </location>
    <ligand>
        <name>FAD</name>
        <dbReference type="ChEBI" id="CHEBI:57692"/>
    </ligand>
</feature>
<keyword evidence="7 11" id="KW-0676">Redox-active center</keyword>
<dbReference type="Gene3D" id="3.50.50.60">
    <property type="entry name" value="FAD/NAD(P)-binding domain"/>
    <property type="match status" value="2"/>
</dbReference>
<gene>
    <name evidence="14" type="ORF">HNQ64_004206</name>
</gene>
<feature type="binding site" evidence="9">
    <location>
        <begin position="151"/>
        <end position="153"/>
    </location>
    <ligand>
        <name>FAD</name>
        <dbReference type="ChEBI" id="CHEBI:57692"/>
    </ligand>
</feature>
<dbReference type="GO" id="GO:0050660">
    <property type="term" value="F:flavin adenine dinucleotide binding"/>
    <property type="evidence" value="ECO:0007669"/>
    <property type="project" value="TreeGrafter"/>
</dbReference>
<evidence type="ECO:0000256" key="4">
    <source>
        <dbReference type="ARBA" id="ARBA00022857"/>
    </source>
</evidence>
<evidence type="ECO:0000256" key="7">
    <source>
        <dbReference type="ARBA" id="ARBA00023284"/>
    </source>
</evidence>
<dbReference type="RefSeq" id="WP_184212152.1">
    <property type="nucleotide sequence ID" value="NZ_JACHIF010000010.1"/>
</dbReference>